<dbReference type="Proteomes" id="UP001330812">
    <property type="component" value="Chromosome"/>
</dbReference>
<name>A0ABZ1I0F3_9PSEU</name>
<keyword evidence="6 10" id="KW-0067">ATP-binding</keyword>
<keyword evidence="8" id="KW-0472">Membrane</keyword>
<reference evidence="10 11" key="1">
    <citation type="journal article" date="2015" name="Int. J. Syst. Evol. Microbiol.">
        <title>Amycolatopsis rhabdoformis sp. nov., an actinomycete isolated from a tropical forest soil.</title>
        <authorList>
            <person name="Souza W.R."/>
            <person name="Silva R.E."/>
            <person name="Goodfellow M."/>
            <person name="Busarakam K."/>
            <person name="Figueiro F.S."/>
            <person name="Ferreira D."/>
            <person name="Rodrigues-Filho E."/>
            <person name="Moraes L.A.B."/>
            <person name="Zucchi T.D."/>
        </authorList>
    </citation>
    <scope>NUCLEOTIDE SEQUENCE [LARGE SCALE GENOMIC DNA]</scope>
    <source>
        <strain evidence="10 11">NCIMB 14900</strain>
    </source>
</reference>
<dbReference type="Gene3D" id="3.40.50.300">
    <property type="entry name" value="P-loop containing nucleotide triphosphate hydrolases"/>
    <property type="match status" value="2"/>
</dbReference>
<keyword evidence="7" id="KW-1278">Translocase</keyword>
<evidence type="ECO:0000256" key="8">
    <source>
        <dbReference type="ARBA" id="ARBA00023136"/>
    </source>
</evidence>
<dbReference type="PROSITE" id="PS00211">
    <property type="entry name" value="ABC_TRANSPORTER_1"/>
    <property type="match status" value="1"/>
</dbReference>
<accession>A0ABZ1I0F3</accession>
<evidence type="ECO:0000256" key="1">
    <source>
        <dbReference type="ARBA" id="ARBA00022448"/>
    </source>
</evidence>
<dbReference type="EMBL" id="CP142149">
    <property type="protein sequence ID" value="WSE27680.1"/>
    <property type="molecule type" value="Genomic_DNA"/>
</dbReference>
<dbReference type="InterPro" id="IPR027417">
    <property type="entry name" value="P-loop_NTPase"/>
</dbReference>
<protein>
    <submittedName>
        <fullName evidence="10">Sugar ABC transporter ATP-binding protein</fullName>
    </submittedName>
</protein>
<sequence length="509" mass="54223">MTTSDTLLAVRDLSKTFGGTRALRQVDLDVGHGEIHGLAGHNGSGKSTLIKTLAGFQDADHGCGARAVLHGDELDLTASAGGPRHPRMRFVHQDLGLVLQLNAVENLALRSGFARTKLRTIRWARQEAEARELIARLGIDLDVRAPLSERTPIERTGVAIAAALQGWETGPALLVLDEPTAVLPPNEAHRLFEIVEEIRRQGASVLYVTHRLDEMFEICDRVTVFRGGRRVATRDVAGLDRPGLVELMLGDEVSHDVTPAAAPASSVLDVLEVRGISGRYLTGAALRLRAGEVLGLAGLPGSGRDELPYALAGALPYPVAGEFRTSDESGWTRLGRAGVPSCSLVPADRGAEGIIGEFSVRENLTLSIVSRISSASVLGRRREARVTDDWINRLRVKSESRDSAITTLSGGNQQKVLVGRCLAQDPAILLLCEPTAGVDIGTRRALYALINERVVHGLSVIVSSTDVGDLLGLCSRVLIFDRGAVVGELAGPAITEKALVLAMEGIAAP</sequence>
<evidence type="ECO:0000256" key="7">
    <source>
        <dbReference type="ARBA" id="ARBA00022967"/>
    </source>
</evidence>
<feature type="domain" description="ABC transporter" evidence="9">
    <location>
        <begin position="8"/>
        <end position="252"/>
    </location>
</feature>
<keyword evidence="11" id="KW-1185">Reference proteome</keyword>
<organism evidence="10 11">
    <name type="scientific">Amycolatopsis rhabdoformis</name>
    <dbReference type="NCBI Taxonomy" id="1448059"/>
    <lineage>
        <taxon>Bacteria</taxon>
        <taxon>Bacillati</taxon>
        <taxon>Actinomycetota</taxon>
        <taxon>Actinomycetes</taxon>
        <taxon>Pseudonocardiales</taxon>
        <taxon>Pseudonocardiaceae</taxon>
        <taxon>Amycolatopsis</taxon>
    </lineage>
</organism>
<dbReference type="PANTHER" id="PTHR43790">
    <property type="entry name" value="CARBOHYDRATE TRANSPORT ATP-BINDING PROTEIN MG119-RELATED"/>
    <property type="match status" value="1"/>
</dbReference>
<keyword evidence="5" id="KW-0547">Nucleotide-binding</keyword>
<dbReference type="PANTHER" id="PTHR43790:SF3">
    <property type="entry name" value="D-ALLOSE IMPORT ATP-BINDING PROTEIN ALSA-RELATED"/>
    <property type="match status" value="1"/>
</dbReference>
<dbReference type="InterPro" id="IPR003593">
    <property type="entry name" value="AAA+_ATPase"/>
</dbReference>
<gene>
    <name evidence="10" type="ORF">VSH64_33175</name>
</gene>
<dbReference type="RefSeq" id="WP_326566691.1">
    <property type="nucleotide sequence ID" value="NZ_CP142149.1"/>
</dbReference>
<keyword evidence="3" id="KW-0762">Sugar transport</keyword>
<evidence type="ECO:0000259" key="9">
    <source>
        <dbReference type="PROSITE" id="PS50893"/>
    </source>
</evidence>
<dbReference type="InterPro" id="IPR017871">
    <property type="entry name" value="ABC_transporter-like_CS"/>
</dbReference>
<evidence type="ECO:0000256" key="5">
    <source>
        <dbReference type="ARBA" id="ARBA00022741"/>
    </source>
</evidence>
<evidence type="ECO:0000256" key="2">
    <source>
        <dbReference type="ARBA" id="ARBA00022475"/>
    </source>
</evidence>
<dbReference type="GO" id="GO:0005524">
    <property type="term" value="F:ATP binding"/>
    <property type="evidence" value="ECO:0007669"/>
    <property type="project" value="UniProtKB-KW"/>
</dbReference>
<feature type="domain" description="ABC transporter" evidence="9">
    <location>
        <begin position="265"/>
        <end position="507"/>
    </location>
</feature>
<dbReference type="CDD" id="cd03215">
    <property type="entry name" value="ABC_Carb_Monos_II"/>
    <property type="match status" value="1"/>
</dbReference>
<evidence type="ECO:0000313" key="10">
    <source>
        <dbReference type="EMBL" id="WSE27680.1"/>
    </source>
</evidence>
<keyword evidence="1" id="KW-0813">Transport</keyword>
<keyword evidence="4" id="KW-0677">Repeat</keyword>
<dbReference type="PROSITE" id="PS50893">
    <property type="entry name" value="ABC_TRANSPORTER_2"/>
    <property type="match status" value="2"/>
</dbReference>
<dbReference type="InterPro" id="IPR003439">
    <property type="entry name" value="ABC_transporter-like_ATP-bd"/>
</dbReference>
<dbReference type="CDD" id="cd03216">
    <property type="entry name" value="ABC_Carb_Monos_I"/>
    <property type="match status" value="1"/>
</dbReference>
<dbReference type="Pfam" id="PF00005">
    <property type="entry name" value="ABC_tran"/>
    <property type="match status" value="2"/>
</dbReference>
<dbReference type="SMART" id="SM00382">
    <property type="entry name" value="AAA"/>
    <property type="match status" value="2"/>
</dbReference>
<dbReference type="SUPFAM" id="SSF52540">
    <property type="entry name" value="P-loop containing nucleoside triphosphate hydrolases"/>
    <property type="match status" value="2"/>
</dbReference>
<dbReference type="InterPro" id="IPR050107">
    <property type="entry name" value="ABC_carbohydrate_import_ATPase"/>
</dbReference>
<proteinExistence type="predicted"/>
<evidence type="ECO:0000256" key="6">
    <source>
        <dbReference type="ARBA" id="ARBA00022840"/>
    </source>
</evidence>
<keyword evidence="2" id="KW-1003">Cell membrane</keyword>
<evidence type="ECO:0000256" key="3">
    <source>
        <dbReference type="ARBA" id="ARBA00022597"/>
    </source>
</evidence>
<evidence type="ECO:0000313" key="11">
    <source>
        <dbReference type="Proteomes" id="UP001330812"/>
    </source>
</evidence>
<evidence type="ECO:0000256" key="4">
    <source>
        <dbReference type="ARBA" id="ARBA00022737"/>
    </source>
</evidence>